<reference evidence="9" key="1">
    <citation type="submission" date="2018-05" db="EMBL/GenBank/DDBJ databases">
        <authorList>
            <person name="Lanie J.A."/>
            <person name="Ng W.-L."/>
            <person name="Kazmierczak K.M."/>
            <person name="Andrzejewski T.M."/>
            <person name="Davidsen T.M."/>
            <person name="Wayne K.J."/>
            <person name="Tettelin H."/>
            <person name="Glass J.I."/>
            <person name="Rusch D."/>
            <person name="Podicherti R."/>
            <person name="Tsui H.-C.T."/>
            <person name="Winkler M.E."/>
        </authorList>
    </citation>
    <scope>NUCLEOTIDE SEQUENCE</scope>
</reference>
<dbReference type="GO" id="GO:0005524">
    <property type="term" value="F:ATP binding"/>
    <property type="evidence" value="ECO:0007669"/>
    <property type="project" value="UniProtKB-KW"/>
</dbReference>
<evidence type="ECO:0000256" key="1">
    <source>
        <dbReference type="ARBA" id="ARBA00004496"/>
    </source>
</evidence>
<evidence type="ECO:0000256" key="3">
    <source>
        <dbReference type="ARBA" id="ARBA00022490"/>
    </source>
</evidence>
<evidence type="ECO:0000313" key="9">
    <source>
        <dbReference type="EMBL" id="SUZ66272.1"/>
    </source>
</evidence>
<evidence type="ECO:0000256" key="4">
    <source>
        <dbReference type="ARBA" id="ARBA00022598"/>
    </source>
</evidence>
<accession>A0A381PH13</accession>
<dbReference type="GO" id="GO:0009252">
    <property type="term" value="P:peptidoglycan biosynthetic process"/>
    <property type="evidence" value="ECO:0007669"/>
    <property type="project" value="UniProtKB-UniPathway"/>
</dbReference>
<dbReference type="PANTHER" id="PTHR43692">
    <property type="entry name" value="UDP-N-ACETYLMURAMOYLALANINE--D-GLUTAMATE LIGASE"/>
    <property type="match status" value="1"/>
</dbReference>
<dbReference type="Gene3D" id="3.40.1190.10">
    <property type="entry name" value="Mur-like, catalytic domain"/>
    <property type="match status" value="1"/>
</dbReference>
<dbReference type="InterPro" id="IPR013221">
    <property type="entry name" value="Mur_ligase_cen"/>
</dbReference>
<comment type="pathway">
    <text evidence="2">Cell wall biogenesis; peptidoglycan biosynthesis.</text>
</comment>
<dbReference type="UniPathway" id="UPA00219"/>
<feature type="domain" description="Mur ligase C-terminal" evidence="7">
    <location>
        <begin position="312"/>
        <end position="424"/>
    </location>
</feature>
<dbReference type="EMBL" id="UINC01000980">
    <property type="protein sequence ID" value="SUZ66272.1"/>
    <property type="molecule type" value="Genomic_DNA"/>
</dbReference>
<dbReference type="SUPFAM" id="SSF51984">
    <property type="entry name" value="MurCD N-terminal domain"/>
    <property type="match status" value="1"/>
</dbReference>
<dbReference type="SUPFAM" id="SSF53623">
    <property type="entry name" value="MurD-like peptide ligases, catalytic domain"/>
    <property type="match status" value="1"/>
</dbReference>
<dbReference type="HAMAP" id="MF_00639">
    <property type="entry name" value="MurD"/>
    <property type="match status" value="1"/>
</dbReference>
<dbReference type="GO" id="GO:0005737">
    <property type="term" value="C:cytoplasm"/>
    <property type="evidence" value="ECO:0007669"/>
    <property type="project" value="UniProtKB-SubCell"/>
</dbReference>
<protein>
    <submittedName>
        <fullName evidence="9">Uncharacterized protein</fullName>
    </submittedName>
</protein>
<dbReference type="InterPro" id="IPR005762">
    <property type="entry name" value="MurD"/>
</dbReference>
<dbReference type="Gene3D" id="3.40.50.720">
    <property type="entry name" value="NAD(P)-binding Rossmann-like Domain"/>
    <property type="match status" value="1"/>
</dbReference>
<proteinExistence type="inferred from homology"/>
<gene>
    <name evidence="9" type="ORF">METZ01_LOCUS19126</name>
</gene>
<dbReference type="GO" id="GO:0051301">
    <property type="term" value="P:cell division"/>
    <property type="evidence" value="ECO:0007669"/>
    <property type="project" value="InterPro"/>
</dbReference>
<organism evidence="9">
    <name type="scientific">marine metagenome</name>
    <dbReference type="NCBI Taxonomy" id="408172"/>
    <lineage>
        <taxon>unclassified sequences</taxon>
        <taxon>metagenomes</taxon>
        <taxon>ecological metagenomes</taxon>
    </lineage>
</organism>
<evidence type="ECO:0000259" key="8">
    <source>
        <dbReference type="Pfam" id="PF08245"/>
    </source>
</evidence>
<name>A0A381PH13_9ZZZZ</name>
<keyword evidence="6" id="KW-0067">ATP-binding</keyword>
<comment type="subcellular location">
    <subcellularLocation>
        <location evidence="1">Cytoplasm</location>
    </subcellularLocation>
</comment>
<evidence type="ECO:0000256" key="2">
    <source>
        <dbReference type="ARBA" id="ARBA00004752"/>
    </source>
</evidence>
<keyword evidence="3" id="KW-0963">Cytoplasm</keyword>
<dbReference type="GO" id="GO:0008360">
    <property type="term" value="P:regulation of cell shape"/>
    <property type="evidence" value="ECO:0007669"/>
    <property type="project" value="InterPro"/>
</dbReference>
<sequence length="449" mass="49311">VATNKNDLNSFENLVFGLGETGMSIARYFNRKKINAIYIDTRREPPNLSEIKECDPNAKFFFGDIPLDILDNVRRIIVSPGLVLDHPILNKAVELGINIVSDIDLFIESSQAEVIAITGSNGKSTVTTLLGLMCNHSGKKVLTGANLGCPALDLLAQDQPEYYILELSSFHLHKTKYLPTRVSVVLNLSADHLDWHNTEKHYFEAKYSVYSNAKMAVYNRTLPDSFNYFHENIPSLSFGSEIPETGHYGILIRDGSKFLVKGEDALIKTSEIGLVGDHNYLNALAALAIGDMIGLDQSSMLDALRKFTGLPHRMQLVGNFNSVDYINDSKGTNVGAVIASVQSMAGPVILIAGGQGKGANFKYLAESIHKEIRSIIIFGQDAPLIAKEFENLVTVYLANDLKQAVTKARDIAIKGDSVLLSPACASFDQFDNYMHRGDVFSSVVKTLMT</sequence>
<dbReference type="Gene3D" id="3.90.190.20">
    <property type="entry name" value="Mur ligase, C-terminal domain"/>
    <property type="match status" value="1"/>
</dbReference>
<evidence type="ECO:0000259" key="7">
    <source>
        <dbReference type="Pfam" id="PF02875"/>
    </source>
</evidence>
<dbReference type="Pfam" id="PF02875">
    <property type="entry name" value="Mur_ligase_C"/>
    <property type="match status" value="1"/>
</dbReference>
<keyword evidence="5" id="KW-0547">Nucleotide-binding</keyword>
<dbReference type="InterPro" id="IPR036565">
    <property type="entry name" value="Mur-like_cat_sf"/>
</dbReference>
<dbReference type="SUPFAM" id="SSF53244">
    <property type="entry name" value="MurD-like peptide ligases, peptide-binding domain"/>
    <property type="match status" value="1"/>
</dbReference>
<feature type="non-terminal residue" evidence="9">
    <location>
        <position position="1"/>
    </location>
</feature>
<dbReference type="InterPro" id="IPR004101">
    <property type="entry name" value="Mur_ligase_C"/>
</dbReference>
<dbReference type="GO" id="GO:0008764">
    <property type="term" value="F:UDP-N-acetylmuramoylalanine-D-glutamate ligase activity"/>
    <property type="evidence" value="ECO:0007669"/>
    <property type="project" value="UniProtKB-EC"/>
</dbReference>
<dbReference type="InterPro" id="IPR036615">
    <property type="entry name" value="Mur_ligase_C_dom_sf"/>
</dbReference>
<dbReference type="NCBIfam" id="TIGR01087">
    <property type="entry name" value="murD"/>
    <property type="match status" value="1"/>
</dbReference>
<dbReference type="Pfam" id="PF08245">
    <property type="entry name" value="Mur_ligase_M"/>
    <property type="match status" value="1"/>
</dbReference>
<evidence type="ECO:0000256" key="5">
    <source>
        <dbReference type="ARBA" id="ARBA00022741"/>
    </source>
</evidence>
<feature type="domain" description="Mur ligase central" evidence="8">
    <location>
        <begin position="117"/>
        <end position="289"/>
    </location>
</feature>
<dbReference type="AlphaFoldDB" id="A0A381PH13"/>
<dbReference type="Pfam" id="PF21799">
    <property type="entry name" value="MurD-like_N"/>
    <property type="match status" value="1"/>
</dbReference>
<evidence type="ECO:0000256" key="6">
    <source>
        <dbReference type="ARBA" id="ARBA00022840"/>
    </source>
</evidence>
<keyword evidence="4" id="KW-0436">Ligase</keyword>
<dbReference type="PANTHER" id="PTHR43692:SF1">
    <property type="entry name" value="UDP-N-ACETYLMURAMOYLALANINE--D-GLUTAMATE LIGASE"/>
    <property type="match status" value="1"/>
</dbReference>